<dbReference type="InterPro" id="IPR016120">
    <property type="entry name" value="Sig_transdc_His_kin_SpoOB"/>
</dbReference>
<sequence>MKLMKHVPIKTSLLFLIILILLNISYYIHSKELLNENQREKMTLLFNSIKTNIEQTAEGEKFVEDMIGHNLQTAAIAAKMRLNPDINQIDNKELVELKKIIGVDEITLFVQSGDDIIGAKSSDPKEINVSAKGWDTIFVAFKQLFNMEEVNVGMGQTLTHFWSGPIDTATTNPEQLNKWGYYYDGTTNYLINPFVHDTSFRNYQQITGIEDVIKKLIKDNQETALEVSVLNTDKFLERKHPVINQAPSNWFSEREVLFGTYRFRDPEEKKYAETALALDKTVFYQTESQGKSITKSFTPLHIDNMKYSGYATIPLIQITSDNTEIDKIINQQLWKTIWFMGSCTLVALAIMAATLWIFKRNKELALQDVQEAYVGNIETLFQSVREQRHDFINHIQTIHAFLALKHYDDLQKYTNDLVGEIRVINELININDPALIALMQAKITQAESLDILCEYEFKHMDELRLSPIRATDIVKILSNLIDNAFDAVMEIEHENRIVEVMGSIYNNQVQFIVRNTGPEIPEALRIKMFESGFSTKSGGGNSGLGLHIVKQLVIRYKGSIQVMSEEGSTEFIVLIPILKTS</sequence>
<evidence type="ECO:0000256" key="4">
    <source>
        <dbReference type="ARBA" id="ARBA00022679"/>
    </source>
</evidence>
<proteinExistence type="predicted"/>
<dbReference type="PROSITE" id="PS50109">
    <property type="entry name" value="HIS_KIN"/>
    <property type="match status" value="1"/>
</dbReference>
<dbReference type="SMART" id="SM00387">
    <property type="entry name" value="HATPase_c"/>
    <property type="match status" value="1"/>
</dbReference>
<dbReference type="EC" id="2.7.13.3" evidence="2"/>
<evidence type="ECO:0000256" key="9">
    <source>
        <dbReference type="SAM" id="Phobius"/>
    </source>
</evidence>
<dbReference type="Pfam" id="PF14689">
    <property type="entry name" value="SPOB_a"/>
    <property type="match status" value="1"/>
</dbReference>
<dbReference type="Proteomes" id="UP001165962">
    <property type="component" value="Unassembled WGS sequence"/>
</dbReference>
<keyword evidence="9" id="KW-0812">Transmembrane</keyword>
<feature type="domain" description="Histidine kinase" evidence="10">
    <location>
        <begin position="473"/>
        <end position="579"/>
    </location>
</feature>
<keyword evidence="5" id="KW-0547">Nucleotide-binding</keyword>
<keyword evidence="9" id="KW-0472">Membrane</keyword>
<keyword evidence="8" id="KW-0902">Two-component regulatory system</keyword>
<name>A0ABX0J9K6_9BACL</name>
<keyword evidence="9" id="KW-1133">Transmembrane helix</keyword>
<comment type="catalytic activity">
    <reaction evidence="1">
        <text>ATP + protein L-histidine = ADP + protein N-phospho-L-histidine.</text>
        <dbReference type="EC" id="2.7.13.3"/>
    </reaction>
</comment>
<keyword evidence="7" id="KW-0067">ATP-binding</keyword>
<dbReference type="PRINTS" id="PR00344">
    <property type="entry name" value="BCTRLSENSOR"/>
</dbReference>
<reference evidence="11" key="1">
    <citation type="submission" date="2020-03" db="EMBL/GenBank/DDBJ databases">
        <title>Draft sequencing of Paenibacilllus sp. S3N08.</title>
        <authorList>
            <person name="Kim D.-U."/>
        </authorList>
    </citation>
    <scope>NUCLEOTIDE SEQUENCE</scope>
    <source>
        <strain evidence="11">S3N08</strain>
    </source>
</reference>
<dbReference type="PANTHER" id="PTHR40448:SF1">
    <property type="entry name" value="TWO-COMPONENT SENSOR HISTIDINE KINASE"/>
    <property type="match status" value="1"/>
</dbReference>
<evidence type="ECO:0000256" key="8">
    <source>
        <dbReference type="ARBA" id="ARBA00023012"/>
    </source>
</evidence>
<evidence type="ECO:0000256" key="1">
    <source>
        <dbReference type="ARBA" id="ARBA00000085"/>
    </source>
</evidence>
<keyword evidence="3" id="KW-0597">Phosphoprotein</keyword>
<organism evidence="11 12">
    <name type="scientific">Paenibacillus agricola</name>
    <dbReference type="NCBI Taxonomy" id="2716264"/>
    <lineage>
        <taxon>Bacteria</taxon>
        <taxon>Bacillati</taxon>
        <taxon>Bacillota</taxon>
        <taxon>Bacilli</taxon>
        <taxon>Bacillales</taxon>
        <taxon>Paenibacillaceae</taxon>
        <taxon>Paenibacillus</taxon>
    </lineage>
</organism>
<evidence type="ECO:0000256" key="7">
    <source>
        <dbReference type="ARBA" id="ARBA00022840"/>
    </source>
</evidence>
<dbReference type="PANTHER" id="PTHR40448">
    <property type="entry name" value="TWO-COMPONENT SENSOR HISTIDINE KINASE"/>
    <property type="match status" value="1"/>
</dbReference>
<dbReference type="EMBL" id="JAAOIW010000009">
    <property type="protein sequence ID" value="NHN32822.1"/>
    <property type="molecule type" value="Genomic_DNA"/>
</dbReference>
<dbReference type="Gene3D" id="1.10.287.130">
    <property type="match status" value="1"/>
</dbReference>
<evidence type="ECO:0000313" key="11">
    <source>
        <dbReference type="EMBL" id="NHN32822.1"/>
    </source>
</evidence>
<dbReference type="Gene3D" id="3.30.565.10">
    <property type="entry name" value="Histidine kinase-like ATPase, C-terminal domain"/>
    <property type="match status" value="1"/>
</dbReference>
<comment type="caution">
    <text evidence="11">The sequence shown here is derived from an EMBL/GenBank/DDBJ whole genome shotgun (WGS) entry which is preliminary data.</text>
</comment>
<dbReference type="Pfam" id="PF02518">
    <property type="entry name" value="HATPase_c"/>
    <property type="match status" value="1"/>
</dbReference>
<protein>
    <recommendedName>
        <fullName evidence="2">histidine kinase</fullName>
        <ecNumber evidence="2">2.7.13.3</ecNumber>
    </recommendedName>
</protein>
<dbReference type="InterPro" id="IPR036890">
    <property type="entry name" value="HATPase_C_sf"/>
</dbReference>
<evidence type="ECO:0000256" key="2">
    <source>
        <dbReference type="ARBA" id="ARBA00012438"/>
    </source>
</evidence>
<dbReference type="SUPFAM" id="SSF55890">
    <property type="entry name" value="Sporulation response regulatory protein Spo0B"/>
    <property type="match status" value="1"/>
</dbReference>
<evidence type="ECO:0000256" key="5">
    <source>
        <dbReference type="ARBA" id="ARBA00022741"/>
    </source>
</evidence>
<gene>
    <name evidence="11" type="ORF">G9U52_23665</name>
</gene>
<dbReference type="InterPro" id="IPR039506">
    <property type="entry name" value="SPOB_a"/>
</dbReference>
<dbReference type="InterPro" id="IPR003594">
    <property type="entry name" value="HATPase_dom"/>
</dbReference>
<feature type="transmembrane region" description="Helical" evidence="9">
    <location>
        <begin position="337"/>
        <end position="358"/>
    </location>
</feature>
<dbReference type="SUPFAM" id="SSF55874">
    <property type="entry name" value="ATPase domain of HSP90 chaperone/DNA topoisomerase II/histidine kinase"/>
    <property type="match status" value="1"/>
</dbReference>
<keyword evidence="4" id="KW-0808">Transferase</keyword>
<dbReference type="InterPro" id="IPR005467">
    <property type="entry name" value="His_kinase_dom"/>
</dbReference>
<evidence type="ECO:0000259" key="10">
    <source>
        <dbReference type="PROSITE" id="PS50109"/>
    </source>
</evidence>
<evidence type="ECO:0000256" key="3">
    <source>
        <dbReference type="ARBA" id="ARBA00022553"/>
    </source>
</evidence>
<evidence type="ECO:0000256" key="6">
    <source>
        <dbReference type="ARBA" id="ARBA00022777"/>
    </source>
</evidence>
<dbReference type="InterPro" id="IPR004358">
    <property type="entry name" value="Sig_transdc_His_kin-like_C"/>
</dbReference>
<keyword evidence="6" id="KW-0418">Kinase</keyword>
<accession>A0ABX0J9K6</accession>
<keyword evidence="12" id="KW-1185">Reference proteome</keyword>
<evidence type="ECO:0000313" key="12">
    <source>
        <dbReference type="Proteomes" id="UP001165962"/>
    </source>
</evidence>